<keyword evidence="3" id="KW-0238">DNA-binding</keyword>
<reference evidence="8 9" key="1">
    <citation type="journal article" date="2009" name="PLoS ONE">
        <title>Complete genome sequence of the aerobic CO-oxidizing thermophile Thermomicrobium roseum.</title>
        <authorList>
            <person name="Wu D."/>
            <person name="Raymond J."/>
            <person name="Wu M."/>
            <person name="Chatterji S."/>
            <person name="Ren Q."/>
            <person name="Graham J.E."/>
            <person name="Bryant D.A."/>
            <person name="Robb F."/>
            <person name="Colman A."/>
            <person name="Tallon L.J."/>
            <person name="Badger J.H."/>
            <person name="Madupu R."/>
            <person name="Ward N.L."/>
            <person name="Eisen J.A."/>
        </authorList>
    </citation>
    <scope>NUCLEOTIDE SEQUENCE [LARGE SCALE GENOMIC DNA]</scope>
    <source>
        <strain evidence="9">ATCC 27502 / DSM 5159 / P-2</strain>
        <plasmid evidence="8">unnamed</plasmid>
    </source>
</reference>
<evidence type="ECO:0000259" key="6">
    <source>
        <dbReference type="PROSITE" id="PS50043"/>
    </source>
</evidence>
<keyword evidence="1 5" id="KW-0597">Phosphoprotein</keyword>
<dbReference type="InterPro" id="IPR001789">
    <property type="entry name" value="Sig_transdc_resp-reg_receiver"/>
</dbReference>
<dbReference type="InterPro" id="IPR011006">
    <property type="entry name" value="CheY-like_superfamily"/>
</dbReference>
<dbReference type="InterPro" id="IPR039420">
    <property type="entry name" value="WalR-like"/>
</dbReference>
<dbReference type="Gene3D" id="3.40.50.2300">
    <property type="match status" value="1"/>
</dbReference>
<evidence type="ECO:0000256" key="5">
    <source>
        <dbReference type="PROSITE-ProRule" id="PRU00169"/>
    </source>
</evidence>
<sequence>MSWQPLRVAIIDDHEIVRNGLKHILADDPDFLVVGEAADGPSGVAMVDAVRPDVVIVDVRLPSMQGDDVCRLIRERVPETRILILSAFGEDELVYRCVLAGAQGYVLKDIVHFDLKKTLKMIARGEAVLDPRVASVVVERLRNRKAITDIPLSPHQLSVLRLIAQGLSNREIADRLFLSENTVKGYVQEVLRRLGARNRLEAVMIANERGWLR</sequence>
<geneLocation type="plasmid" evidence="9">
    <name>Tros</name>
</geneLocation>
<dbReference type="PANTHER" id="PTHR43214:SF24">
    <property type="entry name" value="TRANSCRIPTIONAL REGULATORY PROTEIN NARL-RELATED"/>
    <property type="match status" value="1"/>
</dbReference>
<name>B9L455_THERP</name>
<dbReference type="InterPro" id="IPR000792">
    <property type="entry name" value="Tscrpt_reg_LuxR_C"/>
</dbReference>
<dbReference type="GO" id="GO:0006355">
    <property type="term" value="P:regulation of DNA-templated transcription"/>
    <property type="evidence" value="ECO:0007669"/>
    <property type="project" value="InterPro"/>
</dbReference>
<evidence type="ECO:0000256" key="1">
    <source>
        <dbReference type="ARBA" id="ARBA00022553"/>
    </source>
</evidence>
<protein>
    <submittedName>
        <fullName evidence="8">Two-component response regulator</fullName>
    </submittedName>
</protein>
<evidence type="ECO:0000256" key="4">
    <source>
        <dbReference type="ARBA" id="ARBA00023163"/>
    </source>
</evidence>
<dbReference type="PANTHER" id="PTHR43214">
    <property type="entry name" value="TWO-COMPONENT RESPONSE REGULATOR"/>
    <property type="match status" value="1"/>
</dbReference>
<proteinExistence type="predicted"/>
<evidence type="ECO:0000313" key="9">
    <source>
        <dbReference type="Proteomes" id="UP000000447"/>
    </source>
</evidence>
<dbReference type="AlphaFoldDB" id="B9L455"/>
<dbReference type="RefSeq" id="WP_012642656.1">
    <property type="nucleotide sequence ID" value="NC_011961.1"/>
</dbReference>
<evidence type="ECO:0000313" key="8">
    <source>
        <dbReference type="EMBL" id="ACM06669.1"/>
    </source>
</evidence>
<keyword evidence="4" id="KW-0804">Transcription</keyword>
<dbReference type="SMART" id="SM00448">
    <property type="entry name" value="REC"/>
    <property type="match status" value="1"/>
</dbReference>
<accession>B9L455</accession>
<dbReference type="InterPro" id="IPR058245">
    <property type="entry name" value="NreC/VraR/RcsB-like_REC"/>
</dbReference>
<dbReference type="GO" id="GO:0000160">
    <property type="term" value="P:phosphorelay signal transduction system"/>
    <property type="evidence" value="ECO:0007669"/>
    <property type="project" value="InterPro"/>
</dbReference>
<dbReference type="KEGG" id="tro:trd_A0569"/>
<dbReference type="CDD" id="cd06170">
    <property type="entry name" value="LuxR_C_like"/>
    <property type="match status" value="1"/>
</dbReference>
<dbReference type="PROSITE" id="PS50043">
    <property type="entry name" value="HTH_LUXR_2"/>
    <property type="match status" value="1"/>
</dbReference>
<dbReference type="Proteomes" id="UP000000447">
    <property type="component" value="Plasmid unnamed"/>
</dbReference>
<evidence type="ECO:0000256" key="2">
    <source>
        <dbReference type="ARBA" id="ARBA00023015"/>
    </source>
</evidence>
<gene>
    <name evidence="8" type="ordered locus">trd_A0569</name>
</gene>
<dbReference type="SMART" id="SM00421">
    <property type="entry name" value="HTH_LUXR"/>
    <property type="match status" value="1"/>
</dbReference>
<dbReference type="CDD" id="cd17535">
    <property type="entry name" value="REC_NarL-like"/>
    <property type="match status" value="1"/>
</dbReference>
<dbReference type="PRINTS" id="PR00038">
    <property type="entry name" value="HTHLUXR"/>
</dbReference>
<keyword evidence="9" id="KW-1185">Reference proteome</keyword>
<dbReference type="eggNOG" id="COG2197">
    <property type="taxonomic scope" value="Bacteria"/>
</dbReference>
<dbReference type="EMBL" id="CP001276">
    <property type="protein sequence ID" value="ACM06669.1"/>
    <property type="molecule type" value="Genomic_DNA"/>
</dbReference>
<feature type="domain" description="Response regulatory" evidence="7">
    <location>
        <begin position="7"/>
        <end position="123"/>
    </location>
</feature>
<keyword evidence="2" id="KW-0805">Transcription regulation</keyword>
<dbReference type="SUPFAM" id="SSF52172">
    <property type="entry name" value="CheY-like"/>
    <property type="match status" value="1"/>
</dbReference>
<dbReference type="SUPFAM" id="SSF46894">
    <property type="entry name" value="C-terminal effector domain of the bipartite response regulators"/>
    <property type="match status" value="1"/>
</dbReference>
<dbReference type="PROSITE" id="PS50110">
    <property type="entry name" value="RESPONSE_REGULATORY"/>
    <property type="match status" value="1"/>
</dbReference>
<feature type="domain" description="HTH luxR-type" evidence="6">
    <location>
        <begin position="145"/>
        <end position="210"/>
    </location>
</feature>
<evidence type="ECO:0000259" key="7">
    <source>
        <dbReference type="PROSITE" id="PS50110"/>
    </source>
</evidence>
<dbReference type="InterPro" id="IPR016032">
    <property type="entry name" value="Sig_transdc_resp-reg_C-effctor"/>
</dbReference>
<dbReference type="HOGENOM" id="CLU_000445_90_10_0"/>
<keyword evidence="8" id="KW-0614">Plasmid</keyword>
<dbReference type="Pfam" id="PF00072">
    <property type="entry name" value="Response_reg"/>
    <property type="match status" value="1"/>
</dbReference>
<dbReference type="Pfam" id="PF00196">
    <property type="entry name" value="GerE"/>
    <property type="match status" value="1"/>
</dbReference>
<organism evidence="8 9">
    <name type="scientific">Thermomicrobium roseum (strain ATCC 27502 / DSM 5159 / P-2)</name>
    <dbReference type="NCBI Taxonomy" id="309801"/>
    <lineage>
        <taxon>Bacteria</taxon>
        <taxon>Pseudomonadati</taxon>
        <taxon>Thermomicrobiota</taxon>
        <taxon>Thermomicrobia</taxon>
        <taxon>Thermomicrobiales</taxon>
        <taxon>Thermomicrobiaceae</taxon>
        <taxon>Thermomicrobium</taxon>
    </lineage>
</organism>
<feature type="modified residue" description="4-aspartylphosphate" evidence="5">
    <location>
        <position position="58"/>
    </location>
</feature>
<dbReference type="GO" id="GO:0003677">
    <property type="term" value="F:DNA binding"/>
    <property type="evidence" value="ECO:0007669"/>
    <property type="project" value="UniProtKB-KW"/>
</dbReference>
<evidence type="ECO:0000256" key="3">
    <source>
        <dbReference type="ARBA" id="ARBA00023125"/>
    </source>
</evidence>